<proteinExistence type="predicted"/>
<dbReference type="SUPFAM" id="SSF47384">
    <property type="entry name" value="Homodimeric domain of signal transducing histidine kinase"/>
    <property type="match status" value="1"/>
</dbReference>
<keyword evidence="6" id="KW-0808">Transferase</keyword>
<dbReference type="InterPro" id="IPR005467">
    <property type="entry name" value="His_kinase_dom"/>
</dbReference>
<dbReference type="GO" id="GO:0016301">
    <property type="term" value="F:kinase activity"/>
    <property type="evidence" value="ECO:0007669"/>
    <property type="project" value="UniProtKB-KW"/>
</dbReference>
<dbReference type="Pfam" id="PF00672">
    <property type="entry name" value="HAMP"/>
    <property type="match status" value="1"/>
</dbReference>
<evidence type="ECO:0000313" key="20">
    <source>
        <dbReference type="EMBL" id="MBP1996355.1"/>
    </source>
</evidence>
<evidence type="ECO:0000256" key="13">
    <source>
        <dbReference type="ARBA" id="ARBA00023026"/>
    </source>
</evidence>
<evidence type="ECO:0000256" key="16">
    <source>
        <dbReference type="ARBA" id="ARBA00040841"/>
    </source>
</evidence>
<comment type="subcellular location">
    <subcellularLocation>
        <location evidence="2">Cell membrane</location>
        <topology evidence="2">Multi-pass membrane protein</topology>
    </subcellularLocation>
</comment>
<evidence type="ECO:0000256" key="15">
    <source>
        <dbReference type="ARBA" id="ARBA00037219"/>
    </source>
</evidence>
<dbReference type="PROSITE" id="PS50109">
    <property type="entry name" value="HIS_KIN"/>
    <property type="match status" value="1"/>
</dbReference>
<dbReference type="EC" id="2.7.13.3" evidence="3"/>
<feature type="domain" description="Histidine kinase" evidence="18">
    <location>
        <begin position="230"/>
        <end position="445"/>
    </location>
</feature>
<evidence type="ECO:0000256" key="11">
    <source>
        <dbReference type="ARBA" id="ARBA00022989"/>
    </source>
</evidence>
<keyword evidence="12" id="KW-0902">Two-component regulatory system</keyword>
<reference evidence="20 21" key="1">
    <citation type="submission" date="2021-03" db="EMBL/GenBank/DDBJ databases">
        <title>Genomic Encyclopedia of Type Strains, Phase IV (KMG-IV): sequencing the most valuable type-strain genomes for metagenomic binning, comparative biology and taxonomic classification.</title>
        <authorList>
            <person name="Goeker M."/>
        </authorList>
    </citation>
    <scope>NUCLEOTIDE SEQUENCE [LARGE SCALE GENOMIC DNA]</scope>
    <source>
        <strain evidence="20 21">DSM 26048</strain>
    </source>
</reference>
<dbReference type="RefSeq" id="WP_245376166.1">
    <property type="nucleotide sequence ID" value="NZ_JAGGLB010000048.1"/>
</dbReference>
<name>A0ABS4JAU7_9BACL</name>
<dbReference type="EMBL" id="JAGGLB010000048">
    <property type="protein sequence ID" value="MBP1996355.1"/>
    <property type="molecule type" value="Genomic_DNA"/>
</dbReference>
<evidence type="ECO:0000256" key="9">
    <source>
        <dbReference type="ARBA" id="ARBA00022777"/>
    </source>
</evidence>
<dbReference type="SUPFAM" id="SSF158472">
    <property type="entry name" value="HAMP domain-like"/>
    <property type="match status" value="1"/>
</dbReference>
<dbReference type="Gene3D" id="3.30.565.10">
    <property type="entry name" value="Histidine kinase-like ATPase, C-terminal domain"/>
    <property type="match status" value="1"/>
</dbReference>
<protein>
    <recommendedName>
        <fullName evidence="16">Heme sensor protein HssS</fullName>
        <ecNumber evidence="3">2.7.13.3</ecNumber>
    </recommendedName>
</protein>
<dbReference type="InterPro" id="IPR036890">
    <property type="entry name" value="HATPase_C_sf"/>
</dbReference>
<dbReference type="PANTHER" id="PTHR45528:SF11">
    <property type="entry name" value="HISTIDINE KINASE"/>
    <property type="match status" value="1"/>
</dbReference>
<dbReference type="PROSITE" id="PS50885">
    <property type="entry name" value="HAMP"/>
    <property type="match status" value="1"/>
</dbReference>
<evidence type="ECO:0000256" key="17">
    <source>
        <dbReference type="SAM" id="Phobius"/>
    </source>
</evidence>
<dbReference type="PRINTS" id="PR00344">
    <property type="entry name" value="BCTRLSENSOR"/>
</dbReference>
<keyword evidence="11 17" id="KW-1133">Transmembrane helix</keyword>
<keyword evidence="8" id="KW-0547">Nucleotide-binding</keyword>
<evidence type="ECO:0000256" key="5">
    <source>
        <dbReference type="ARBA" id="ARBA00022553"/>
    </source>
</evidence>
<dbReference type="Gene3D" id="1.10.287.130">
    <property type="match status" value="1"/>
</dbReference>
<feature type="transmembrane region" description="Helical" evidence="17">
    <location>
        <begin position="146"/>
        <end position="173"/>
    </location>
</feature>
<dbReference type="SMART" id="SM00387">
    <property type="entry name" value="HATPase_c"/>
    <property type="match status" value="1"/>
</dbReference>
<evidence type="ECO:0000256" key="8">
    <source>
        <dbReference type="ARBA" id="ARBA00022741"/>
    </source>
</evidence>
<dbReference type="InterPro" id="IPR036097">
    <property type="entry name" value="HisK_dim/P_sf"/>
</dbReference>
<dbReference type="Pfam" id="PF00512">
    <property type="entry name" value="HisKA"/>
    <property type="match status" value="1"/>
</dbReference>
<dbReference type="CDD" id="cd00082">
    <property type="entry name" value="HisKA"/>
    <property type="match status" value="1"/>
</dbReference>
<keyword evidence="14 17" id="KW-0472">Membrane</keyword>
<evidence type="ECO:0000256" key="6">
    <source>
        <dbReference type="ARBA" id="ARBA00022679"/>
    </source>
</evidence>
<evidence type="ECO:0000256" key="14">
    <source>
        <dbReference type="ARBA" id="ARBA00023136"/>
    </source>
</evidence>
<dbReference type="InterPro" id="IPR003660">
    <property type="entry name" value="HAMP_dom"/>
</dbReference>
<sequence length="450" mass="50573">MIKSLYVRVVLTFLGVILMSLVLTVVVDYWFYGKKLELEKQDSLIVGGKAIIHSIEESDQASLEAIMQGLMAIPVYTLKIYTEDKLLFESILPNSEEIQISTEQLEYVLKGGVYRSDFGPGKVMIGLPFQVKGLPHALFIAPREEFLLGGLAQLSIILFFGCVLILIAARYIVTPLQRLTRATRRMAKGDFSIQLQTKRKDEIGQLTASFNQMAKELGMLEQIRQQFVSNVSHEIQSPLTSIKGFTQALMHKKMDEPARIRLLSIIEEESMRLSRLSESLLQLSSLESEHLQLHPRHYPLDEQLRKVVIAYEPQWTAKKLNVELELDEIDICADEDRLNQLWNNLLSNCIKFTGEGGTVQISAAKKKDQIVVAFTDSGKGIPEAEFSSIFKAFYKVDKSRDGSVHGSGIGLSIVKRIADLHQSDIQVSSRVGEGTKFTVTLPEAPLEEKM</sequence>
<keyword evidence="21" id="KW-1185">Reference proteome</keyword>
<dbReference type="CDD" id="cd06225">
    <property type="entry name" value="HAMP"/>
    <property type="match status" value="1"/>
</dbReference>
<accession>A0ABS4JAU7</accession>
<evidence type="ECO:0000256" key="2">
    <source>
        <dbReference type="ARBA" id="ARBA00004651"/>
    </source>
</evidence>
<organism evidence="20 21">
    <name type="scientific">Paenibacillus eucommiae</name>
    <dbReference type="NCBI Taxonomy" id="1355755"/>
    <lineage>
        <taxon>Bacteria</taxon>
        <taxon>Bacillati</taxon>
        <taxon>Bacillota</taxon>
        <taxon>Bacilli</taxon>
        <taxon>Bacillales</taxon>
        <taxon>Paenibacillaceae</taxon>
        <taxon>Paenibacillus</taxon>
    </lineage>
</organism>
<evidence type="ECO:0000256" key="12">
    <source>
        <dbReference type="ARBA" id="ARBA00023012"/>
    </source>
</evidence>
<evidence type="ECO:0000256" key="10">
    <source>
        <dbReference type="ARBA" id="ARBA00022840"/>
    </source>
</evidence>
<comment type="catalytic activity">
    <reaction evidence="1">
        <text>ATP + protein L-histidine = ADP + protein N-phospho-L-histidine.</text>
        <dbReference type="EC" id="2.7.13.3"/>
    </reaction>
</comment>
<dbReference type="InterPro" id="IPR050398">
    <property type="entry name" value="HssS/ArlS-like"/>
</dbReference>
<keyword evidence="5" id="KW-0597">Phosphoprotein</keyword>
<comment type="function">
    <text evidence="15">Member of the two-component regulatory system HssS/HssR involved in intracellular heme homeostasis and tempering of staphylococcal virulence. HssS functions as a heme sensor histidine kinase which is autophosphorylated at a histidine residue and transfers its phosphate group to an aspartate residue of HssR. HssR/HssS activates the expression of hrtAB, an efflux pump, in response to extracellular heme, hemin, hemoglobin or blood.</text>
</comment>
<keyword evidence="10" id="KW-0067">ATP-binding</keyword>
<dbReference type="Pfam" id="PF02518">
    <property type="entry name" value="HATPase_c"/>
    <property type="match status" value="1"/>
</dbReference>
<dbReference type="Gene3D" id="6.10.340.10">
    <property type="match status" value="1"/>
</dbReference>
<evidence type="ECO:0000259" key="18">
    <source>
        <dbReference type="PROSITE" id="PS50109"/>
    </source>
</evidence>
<dbReference type="SUPFAM" id="SSF55874">
    <property type="entry name" value="ATPase domain of HSP90 chaperone/DNA topoisomerase II/histidine kinase"/>
    <property type="match status" value="1"/>
</dbReference>
<feature type="transmembrane region" description="Helical" evidence="17">
    <location>
        <begin position="6"/>
        <end position="31"/>
    </location>
</feature>
<evidence type="ECO:0000256" key="4">
    <source>
        <dbReference type="ARBA" id="ARBA00022475"/>
    </source>
</evidence>
<dbReference type="InterPro" id="IPR004358">
    <property type="entry name" value="Sig_transdc_His_kin-like_C"/>
</dbReference>
<keyword evidence="9 20" id="KW-0418">Kinase</keyword>
<evidence type="ECO:0000259" key="19">
    <source>
        <dbReference type="PROSITE" id="PS50885"/>
    </source>
</evidence>
<dbReference type="SMART" id="SM00304">
    <property type="entry name" value="HAMP"/>
    <property type="match status" value="1"/>
</dbReference>
<gene>
    <name evidence="20" type="ORF">J2Z66_008001</name>
</gene>
<evidence type="ECO:0000256" key="7">
    <source>
        <dbReference type="ARBA" id="ARBA00022692"/>
    </source>
</evidence>
<evidence type="ECO:0000313" key="21">
    <source>
        <dbReference type="Proteomes" id="UP001519287"/>
    </source>
</evidence>
<keyword evidence="7 17" id="KW-0812">Transmembrane</keyword>
<keyword evidence="4" id="KW-1003">Cell membrane</keyword>
<dbReference type="InterPro" id="IPR003661">
    <property type="entry name" value="HisK_dim/P_dom"/>
</dbReference>
<dbReference type="Proteomes" id="UP001519287">
    <property type="component" value="Unassembled WGS sequence"/>
</dbReference>
<dbReference type="PANTHER" id="PTHR45528">
    <property type="entry name" value="SENSOR HISTIDINE KINASE CPXA"/>
    <property type="match status" value="1"/>
</dbReference>
<keyword evidence="13" id="KW-0843">Virulence</keyword>
<evidence type="ECO:0000256" key="1">
    <source>
        <dbReference type="ARBA" id="ARBA00000085"/>
    </source>
</evidence>
<evidence type="ECO:0000256" key="3">
    <source>
        <dbReference type="ARBA" id="ARBA00012438"/>
    </source>
</evidence>
<dbReference type="InterPro" id="IPR003594">
    <property type="entry name" value="HATPase_dom"/>
</dbReference>
<feature type="domain" description="HAMP" evidence="19">
    <location>
        <begin position="170"/>
        <end position="222"/>
    </location>
</feature>
<dbReference type="SMART" id="SM00388">
    <property type="entry name" value="HisKA"/>
    <property type="match status" value="1"/>
</dbReference>
<comment type="caution">
    <text evidence="20">The sequence shown here is derived from an EMBL/GenBank/DDBJ whole genome shotgun (WGS) entry which is preliminary data.</text>
</comment>